<feature type="compositionally biased region" description="Low complexity" evidence="8">
    <location>
        <begin position="782"/>
        <end position="810"/>
    </location>
</feature>
<keyword evidence="5 7" id="KW-0143">Chaperone</keyword>
<name>A0A0K6I5G8_9HYPH</name>
<dbReference type="InterPro" id="IPR018368">
    <property type="entry name" value="ClpA/B_CS1"/>
</dbReference>
<dbReference type="GO" id="GO:0005737">
    <property type="term" value="C:cytoplasm"/>
    <property type="evidence" value="ECO:0007669"/>
    <property type="project" value="TreeGrafter"/>
</dbReference>
<dbReference type="InterPro" id="IPR003593">
    <property type="entry name" value="AAA+_ATPase"/>
</dbReference>
<proteinExistence type="inferred from homology"/>
<dbReference type="Pfam" id="PF10431">
    <property type="entry name" value="ClpB_D2-small"/>
    <property type="match status" value="1"/>
</dbReference>
<evidence type="ECO:0000256" key="8">
    <source>
        <dbReference type="SAM" id="MobiDB-lite"/>
    </source>
</evidence>
<dbReference type="SMART" id="SM00382">
    <property type="entry name" value="AAA"/>
    <property type="match status" value="2"/>
</dbReference>
<feature type="domain" description="Clp R" evidence="9">
    <location>
        <begin position="1"/>
        <end position="148"/>
    </location>
</feature>
<dbReference type="PANTHER" id="PTHR11638:SF111">
    <property type="entry name" value="ATP-DEPENDENT CLP PROTEASE ATP-BINDING SUBUNIT CLPA"/>
    <property type="match status" value="1"/>
</dbReference>
<protein>
    <submittedName>
        <fullName evidence="10">ATP-dependent Clp protease ATP-binding subunit ClpA</fullName>
    </submittedName>
</protein>
<dbReference type="Pfam" id="PF07724">
    <property type="entry name" value="AAA_2"/>
    <property type="match status" value="1"/>
</dbReference>
<evidence type="ECO:0000256" key="7">
    <source>
        <dbReference type="RuleBase" id="RU004432"/>
    </source>
</evidence>
<dbReference type="PROSITE" id="PS00871">
    <property type="entry name" value="CLPAB_2"/>
    <property type="match status" value="1"/>
</dbReference>
<dbReference type="InterPro" id="IPR027417">
    <property type="entry name" value="P-loop_NTPase"/>
</dbReference>
<keyword evidence="4 7" id="KW-0067">ATP-binding</keyword>
<dbReference type="InterPro" id="IPR036628">
    <property type="entry name" value="Clp_N_dom_sf"/>
</dbReference>
<keyword evidence="2 6" id="KW-0677">Repeat</keyword>
<evidence type="ECO:0000313" key="10">
    <source>
        <dbReference type="EMBL" id="CUA98331.1"/>
    </source>
</evidence>
<dbReference type="GO" id="GO:0043335">
    <property type="term" value="P:protein unfolding"/>
    <property type="evidence" value="ECO:0007669"/>
    <property type="project" value="InterPro"/>
</dbReference>
<dbReference type="AlphaFoldDB" id="A0A0K6I5G8"/>
<comment type="similarity">
    <text evidence="1 7">Belongs to the ClpA/ClpB family.</text>
</comment>
<dbReference type="InterPro" id="IPR028299">
    <property type="entry name" value="ClpA/B_CS2"/>
</dbReference>
<accession>A0A0K6I5G8</accession>
<evidence type="ECO:0000259" key="9">
    <source>
        <dbReference type="PROSITE" id="PS51903"/>
    </source>
</evidence>
<gene>
    <name evidence="10" type="ORF">Ga0061067_109104</name>
</gene>
<dbReference type="GO" id="GO:0006508">
    <property type="term" value="P:proteolysis"/>
    <property type="evidence" value="ECO:0007669"/>
    <property type="project" value="UniProtKB-KW"/>
</dbReference>
<dbReference type="GO" id="GO:0034605">
    <property type="term" value="P:cellular response to heat"/>
    <property type="evidence" value="ECO:0007669"/>
    <property type="project" value="TreeGrafter"/>
</dbReference>
<dbReference type="GO" id="GO:0008233">
    <property type="term" value="F:peptidase activity"/>
    <property type="evidence" value="ECO:0007669"/>
    <property type="project" value="UniProtKB-KW"/>
</dbReference>
<dbReference type="Pfam" id="PF17871">
    <property type="entry name" value="AAA_lid_9"/>
    <property type="match status" value="1"/>
</dbReference>
<sequence>MPSFSRSLEKALHQALAFANERQQEYATLEHLLLALVDDQDAAAVMRACSVDLDLLRRNLIDYIETELENLVTGGEEDAKPTAGFQRVIQRAVIHVQSSGREEVTGANVLVAIFAERESHAAYFLQEQDMTRYDAVNYISHGIAKRPGLSEPRPVQGVEDEAAMPEEAESKPKKKNDALEAYCVNLNEKSKAGKVDPLIGRDAEVTRTIQILCRRSKNNPLFVGDPGVGKTAIAEGLARRIVNKDVPEVLQDATIFSLDMGALLAGTRYRGDFEERLKQVVKEIEEYPGAVLFIDEIHTVIGAGATSGGAMDASNLLKPALASGAIRCMGSTTYKEYRQFFEKDRALVRRFQKIDVNEPSVPDAIEILKGLKPYFEDFHKVKYTNEAIKTAVELSAKYINDRKLPDKAIDVLDETGASQMLLPESRRRKTIGVKEIETTIATMARIPPKSVSKSDAAVLSSLTEDLKRVVYGQDKAIETLSSAIKLARAGLREPNKPIGSYLFSGPTGVGKTEVARQLAASLGVELLRFDMSEYMERHTVSRLIGAPPGYVGFDQGGLLTDGIDQHPHCVLLLDEIEKAHPDLFNILLQVMDHGKLTDHNGKQVDFRNVILIMTTNAGASDMARAPIGFNKLKREGDDQEAINKLFTPEFRNRLDAVIPFGNLPVQVIHQVVEKFVMQLEAQLADRGVTFELTPEAVAWLADKGYDSQMGARPLGRVIQEHIKRPLADEVLFGKLQKGGTVKVTVSEDGAGLLLETVEEKRKAAPAPEPETLPAKKKRKSPAAKAAEPAAKPAPKAGPKKSSVPKVPLAD</sequence>
<evidence type="ECO:0000256" key="4">
    <source>
        <dbReference type="ARBA" id="ARBA00022840"/>
    </source>
</evidence>
<dbReference type="InterPro" id="IPR004176">
    <property type="entry name" value="Clp_R_N"/>
</dbReference>
<keyword evidence="10" id="KW-0645">Protease</keyword>
<dbReference type="InterPro" id="IPR050130">
    <property type="entry name" value="ClpA_ClpB"/>
</dbReference>
<dbReference type="InterPro" id="IPR003959">
    <property type="entry name" value="ATPase_AAA_core"/>
</dbReference>
<dbReference type="SUPFAM" id="SSF81923">
    <property type="entry name" value="Double Clp-N motif"/>
    <property type="match status" value="1"/>
</dbReference>
<dbReference type="InterPro" id="IPR001270">
    <property type="entry name" value="ClpA/B"/>
</dbReference>
<dbReference type="InterPro" id="IPR019489">
    <property type="entry name" value="Clp_ATPase_C"/>
</dbReference>
<dbReference type="Pfam" id="PF00004">
    <property type="entry name" value="AAA"/>
    <property type="match status" value="1"/>
</dbReference>
<evidence type="ECO:0000256" key="5">
    <source>
        <dbReference type="ARBA" id="ARBA00023186"/>
    </source>
</evidence>
<dbReference type="CDD" id="cd00009">
    <property type="entry name" value="AAA"/>
    <property type="match status" value="1"/>
</dbReference>
<dbReference type="NCBIfam" id="TIGR02639">
    <property type="entry name" value="ClpA"/>
    <property type="match status" value="1"/>
</dbReference>
<dbReference type="GO" id="GO:0005524">
    <property type="term" value="F:ATP binding"/>
    <property type="evidence" value="ECO:0007669"/>
    <property type="project" value="UniProtKB-KW"/>
</dbReference>
<dbReference type="OrthoDB" id="9803641at2"/>
<dbReference type="Gene3D" id="1.10.8.60">
    <property type="match status" value="2"/>
</dbReference>
<dbReference type="PANTHER" id="PTHR11638">
    <property type="entry name" value="ATP-DEPENDENT CLP PROTEASE"/>
    <property type="match status" value="1"/>
</dbReference>
<dbReference type="GO" id="GO:0016887">
    <property type="term" value="F:ATP hydrolysis activity"/>
    <property type="evidence" value="ECO:0007669"/>
    <property type="project" value="InterPro"/>
</dbReference>
<dbReference type="SMART" id="SM01086">
    <property type="entry name" value="ClpB_D2-small"/>
    <property type="match status" value="1"/>
</dbReference>
<dbReference type="SUPFAM" id="SSF52540">
    <property type="entry name" value="P-loop containing nucleoside triphosphate hydrolases"/>
    <property type="match status" value="2"/>
</dbReference>
<dbReference type="FunFam" id="3.40.50.300:FF:000010">
    <property type="entry name" value="Chaperone clpB 1, putative"/>
    <property type="match status" value="1"/>
</dbReference>
<dbReference type="Gene3D" id="1.10.1780.10">
    <property type="entry name" value="Clp, N-terminal domain"/>
    <property type="match status" value="1"/>
</dbReference>
<evidence type="ECO:0000256" key="2">
    <source>
        <dbReference type="ARBA" id="ARBA00022737"/>
    </source>
</evidence>
<dbReference type="PROSITE" id="PS00870">
    <property type="entry name" value="CLPAB_1"/>
    <property type="match status" value="1"/>
</dbReference>
<dbReference type="EMBL" id="CYHE01000009">
    <property type="protein sequence ID" value="CUA98331.1"/>
    <property type="molecule type" value="Genomic_DNA"/>
</dbReference>
<feature type="region of interest" description="Disordered" evidence="8">
    <location>
        <begin position="148"/>
        <end position="174"/>
    </location>
</feature>
<reference evidence="11" key="1">
    <citation type="submission" date="2015-08" db="EMBL/GenBank/DDBJ databases">
        <authorList>
            <person name="Varghese N."/>
        </authorList>
    </citation>
    <scope>NUCLEOTIDE SEQUENCE [LARGE SCALE GENOMIC DNA]</scope>
    <source>
        <strain evidence="11">DSM 23407</strain>
    </source>
</reference>
<organism evidence="10 11">
    <name type="scientific">Pannonibacter indicus</name>
    <dbReference type="NCBI Taxonomy" id="466044"/>
    <lineage>
        <taxon>Bacteria</taxon>
        <taxon>Pseudomonadati</taxon>
        <taxon>Pseudomonadota</taxon>
        <taxon>Alphaproteobacteria</taxon>
        <taxon>Hyphomicrobiales</taxon>
        <taxon>Stappiaceae</taxon>
        <taxon>Pannonibacter</taxon>
    </lineage>
</organism>
<evidence type="ECO:0000256" key="1">
    <source>
        <dbReference type="ARBA" id="ARBA00008675"/>
    </source>
</evidence>
<dbReference type="Gene3D" id="3.40.50.300">
    <property type="entry name" value="P-loop containing nucleotide triphosphate hydrolases"/>
    <property type="match status" value="2"/>
</dbReference>
<dbReference type="Proteomes" id="UP000183900">
    <property type="component" value="Unassembled WGS sequence"/>
</dbReference>
<feature type="region of interest" description="Disordered" evidence="8">
    <location>
        <begin position="758"/>
        <end position="810"/>
    </location>
</feature>
<keyword evidence="3 7" id="KW-0547">Nucleotide-binding</keyword>
<dbReference type="RefSeq" id="WP_055456324.1">
    <property type="nucleotide sequence ID" value="NZ_CYHE01000009.1"/>
</dbReference>
<evidence type="ECO:0000256" key="6">
    <source>
        <dbReference type="PROSITE-ProRule" id="PRU01251"/>
    </source>
</evidence>
<feature type="compositionally biased region" description="Acidic residues" evidence="8">
    <location>
        <begin position="158"/>
        <end position="167"/>
    </location>
</feature>
<dbReference type="FunFam" id="3.40.50.300:FF:000025">
    <property type="entry name" value="ATP-dependent Clp protease subunit"/>
    <property type="match status" value="1"/>
</dbReference>
<evidence type="ECO:0000313" key="11">
    <source>
        <dbReference type="Proteomes" id="UP000183900"/>
    </source>
</evidence>
<dbReference type="InterPro" id="IPR041546">
    <property type="entry name" value="ClpA/ClpB_AAA_lid"/>
</dbReference>
<keyword evidence="11" id="KW-1185">Reference proteome</keyword>
<dbReference type="CDD" id="cd19499">
    <property type="entry name" value="RecA-like_ClpB_Hsp104-like"/>
    <property type="match status" value="1"/>
</dbReference>
<dbReference type="Pfam" id="PF02861">
    <property type="entry name" value="Clp_N"/>
    <property type="match status" value="1"/>
</dbReference>
<evidence type="ECO:0000256" key="3">
    <source>
        <dbReference type="ARBA" id="ARBA00022741"/>
    </source>
</evidence>
<dbReference type="InterPro" id="IPR013461">
    <property type="entry name" value="ClpA"/>
</dbReference>
<keyword evidence="10" id="KW-0378">Hydrolase</keyword>
<dbReference type="PROSITE" id="PS51903">
    <property type="entry name" value="CLP_R"/>
    <property type="match status" value="1"/>
</dbReference>
<dbReference type="PRINTS" id="PR00300">
    <property type="entry name" value="CLPPROTEASEA"/>
</dbReference>